<evidence type="ECO:0000313" key="2">
    <source>
        <dbReference type="EMBL" id="KAF3861189.1"/>
    </source>
</evidence>
<accession>A0A7J5ZJQ9</accession>
<name>A0A7J5ZJQ9_DISMA</name>
<evidence type="ECO:0000256" key="1">
    <source>
        <dbReference type="SAM" id="SignalP"/>
    </source>
</evidence>
<feature type="chain" id="PRO_5029633167" evidence="1">
    <location>
        <begin position="18"/>
        <end position="158"/>
    </location>
</feature>
<proteinExistence type="predicted"/>
<keyword evidence="3" id="KW-1185">Reference proteome</keyword>
<feature type="signal peptide" evidence="1">
    <location>
        <begin position="1"/>
        <end position="17"/>
    </location>
</feature>
<keyword evidence="1" id="KW-0732">Signal</keyword>
<dbReference type="EMBL" id="JAAKFY010000002">
    <property type="protein sequence ID" value="KAF3861189.1"/>
    <property type="molecule type" value="Genomic_DNA"/>
</dbReference>
<dbReference type="Proteomes" id="UP000518266">
    <property type="component" value="Unassembled WGS sequence"/>
</dbReference>
<evidence type="ECO:0000313" key="3">
    <source>
        <dbReference type="Proteomes" id="UP000518266"/>
    </source>
</evidence>
<organism evidence="2 3">
    <name type="scientific">Dissostichus mawsoni</name>
    <name type="common">Antarctic cod</name>
    <dbReference type="NCBI Taxonomy" id="36200"/>
    <lineage>
        <taxon>Eukaryota</taxon>
        <taxon>Metazoa</taxon>
        <taxon>Chordata</taxon>
        <taxon>Craniata</taxon>
        <taxon>Vertebrata</taxon>
        <taxon>Euteleostomi</taxon>
        <taxon>Actinopterygii</taxon>
        <taxon>Neopterygii</taxon>
        <taxon>Teleostei</taxon>
        <taxon>Neoteleostei</taxon>
        <taxon>Acanthomorphata</taxon>
        <taxon>Eupercaria</taxon>
        <taxon>Perciformes</taxon>
        <taxon>Notothenioidei</taxon>
        <taxon>Nototheniidae</taxon>
        <taxon>Dissostichus</taxon>
    </lineage>
</organism>
<gene>
    <name evidence="2" type="ORF">F7725_001444</name>
</gene>
<dbReference type="OrthoDB" id="10601229at2759"/>
<dbReference type="AlphaFoldDB" id="A0A7J5ZJQ9"/>
<comment type="caution">
    <text evidence="2">The sequence shown here is derived from an EMBL/GenBank/DDBJ whole genome shotgun (WGS) entry which is preliminary data.</text>
</comment>
<protein>
    <submittedName>
        <fullName evidence="2">Uncharacterized protein</fullName>
    </submittedName>
</protein>
<reference evidence="2 3" key="1">
    <citation type="submission" date="2020-03" db="EMBL/GenBank/DDBJ databases">
        <title>Dissostichus mawsoni Genome sequencing and assembly.</title>
        <authorList>
            <person name="Park H."/>
        </authorList>
    </citation>
    <scope>NUCLEOTIDE SEQUENCE [LARGE SCALE GENOMIC DNA]</scope>
    <source>
        <strain evidence="2">DM0001</strain>
        <tissue evidence="2">Muscle</tissue>
    </source>
</reference>
<sequence>MMMMMMVMMMVMMKLHQNERGQQRENPLIKHVKPFHLVSALRVGDGGHLIPVFRAPHSAAETSESRYSGETSEIPENLYKKKRSIFQKVTSATSGDLRYPQVTPHLAGVLPPMLNPAQSMFSVILPLNDWLLLHVSEETMGSLTVRSVEGICPPLGLV</sequence>